<dbReference type="PANTHER" id="PTHR12150:SF13">
    <property type="entry name" value="METHYLTRANSFERASE C9ORF114-RELATED"/>
    <property type="match status" value="1"/>
</dbReference>
<dbReference type="Gene3D" id="3.40.1280.10">
    <property type="match status" value="1"/>
</dbReference>
<comment type="caution">
    <text evidence="2">The sequence shown here is derived from an EMBL/GenBank/DDBJ whole genome shotgun (WGS) entry which is preliminary data.</text>
</comment>
<reference evidence="2" key="1">
    <citation type="submission" date="2022-12" db="EMBL/GenBank/DDBJ databases">
        <title>Chromosome-level genome assembly of the bean flower thrips Megalurothrips usitatus.</title>
        <authorList>
            <person name="Ma L."/>
            <person name="Liu Q."/>
            <person name="Li H."/>
            <person name="Cai W."/>
        </authorList>
    </citation>
    <scope>NUCLEOTIDE SEQUENCE</scope>
    <source>
        <strain evidence="2">Cailab_2022a</strain>
    </source>
</reference>
<evidence type="ECO:0000313" key="3">
    <source>
        <dbReference type="Proteomes" id="UP001075354"/>
    </source>
</evidence>
<dbReference type="AlphaFoldDB" id="A0AAV7XSH0"/>
<dbReference type="PANTHER" id="PTHR12150">
    <property type="entry name" value="CLASS IV SAM-BINDING METHYLTRANSFERASE-RELATED"/>
    <property type="match status" value="1"/>
</dbReference>
<sequence length="373" mass="41754">MPPPPARKKPGLPDGFKSFAEYNAARKEKNHLKQEYFLAKIEKQKQKKERKQKKKAPKVCAEPSTLSIAVPGSILDNAPSLELRTYLAGQIARAACVFKVDEIIVYDDVGIRDNTTAKTEVCLSDSGETRPTRKCCAQLARILQFLECPQYLRKDFFPFHRDLDYAGLLNPLDAPHHMRQDDDCRFREGVIHAQPAHNGSWAEVGLRQRVKLDIPLKPGIRVTVEMLPNCPEAKHPRGRVVSPKLPQIETGIYWGYSVRIANSLNAVFTECPFKEGYDVSIGTSERGEPVETASLPSHQHVLVVFGGLEGLEGAVESDDVLNVDDPKVLFDYYLNTCPDQGSRTIRTEEAILISLAELRTKLKPKVCKYSSVS</sequence>
<keyword evidence="3" id="KW-1185">Reference proteome</keyword>
<gene>
    <name evidence="2" type="ORF">ONE63_007622</name>
</gene>
<dbReference type="EMBL" id="JAPTSV010000005">
    <property type="protein sequence ID" value="KAJ1527661.1"/>
    <property type="molecule type" value="Genomic_DNA"/>
</dbReference>
<dbReference type="SUPFAM" id="SSF75217">
    <property type="entry name" value="alpha/beta knot"/>
    <property type="match status" value="1"/>
</dbReference>
<dbReference type="InterPro" id="IPR029028">
    <property type="entry name" value="Alpha/beta_knot_MTases"/>
</dbReference>
<dbReference type="InterPro" id="IPR003750">
    <property type="entry name" value="Put_MeTrfase-C9orf114-like"/>
</dbReference>
<organism evidence="2 3">
    <name type="scientific">Megalurothrips usitatus</name>
    <name type="common">bean blossom thrips</name>
    <dbReference type="NCBI Taxonomy" id="439358"/>
    <lineage>
        <taxon>Eukaryota</taxon>
        <taxon>Metazoa</taxon>
        <taxon>Ecdysozoa</taxon>
        <taxon>Arthropoda</taxon>
        <taxon>Hexapoda</taxon>
        <taxon>Insecta</taxon>
        <taxon>Pterygota</taxon>
        <taxon>Neoptera</taxon>
        <taxon>Paraneoptera</taxon>
        <taxon>Thysanoptera</taxon>
        <taxon>Terebrantia</taxon>
        <taxon>Thripoidea</taxon>
        <taxon>Thripidae</taxon>
        <taxon>Megalurothrips</taxon>
    </lineage>
</organism>
<accession>A0AAV7XSH0</accession>
<name>A0AAV7XSH0_9NEOP</name>
<dbReference type="InterPro" id="IPR012340">
    <property type="entry name" value="NA-bd_OB-fold"/>
</dbReference>
<dbReference type="Proteomes" id="UP001075354">
    <property type="component" value="Chromosome 5"/>
</dbReference>
<dbReference type="Gene3D" id="2.40.50.140">
    <property type="entry name" value="Nucleic acid-binding proteins"/>
    <property type="match status" value="1"/>
</dbReference>
<proteinExistence type="inferred from homology"/>
<dbReference type="Pfam" id="PF02598">
    <property type="entry name" value="Methyltrn_RNA_3"/>
    <property type="match status" value="1"/>
</dbReference>
<dbReference type="CDD" id="cd18086">
    <property type="entry name" value="HsC9orf114-like"/>
    <property type="match status" value="1"/>
</dbReference>
<protein>
    <recommendedName>
        <fullName evidence="4">Methyltransferase</fullName>
    </recommendedName>
</protein>
<evidence type="ECO:0008006" key="4">
    <source>
        <dbReference type="Google" id="ProtNLM"/>
    </source>
</evidence>
<evidence type="ECO:0000256" key="1">
    <source>
        <dbReference type="ARBA" id="ARBA00009841"/>
    </source>
</evidence>
<dbReference type="InterPro" id="IPR029026">
    <property type="entry name" value="tRNA_m1G_MTases_N"/>
</dbReference>
<evidence type="ECO:0000313" key="2">
    <source>
        <dbReference type="EMBL" id="KAJ1527661.1"/>
    </source>
</evidence>
<comment type="similarity">
    <text evidence="1">Belongs to the class IV-like SAM-binding methyltransferase superfamily.</text>
</comment>
<dbReference type="SUPFAM" id="SSF50249">
    <property type="entry name" value="Nucleic acid-binding proteins"/>
    <property type="match status" value="1"/>
</dbReference>